<proteinExistence type="predicted"/>
<evidence type="ECO:0000313" key="3">
    <source>
        <dbReference type="EMBL" id="KHN28996.1"/>
    </source>
</evidence>
<dbReference type="Pfam" id="PF00501">
    <property type="entry name" value="AMP-binding"/>
    <property type="match status" value="1"/>
</dbReference>
<dbReference type="PANTHER" id="PTHR43272:SF98">
    <property type="entry name" value="LONG-CHAIN-FATTY-ACID--COA LIGASE"/>
    <property type="match status" value="1"/>
</dbReference>
<dbReference type="EC" id="6.2.1.3" evidence="3"/>
<protein>
    <submittedName>
        <fullName evidence="3">Long chain acyl-CoA synthetase 1</fullName>
        <ecNumber evidence="3">6.2.1.3</ecNumber>
    </submittedName>
</protein>
<dbReference type="SUPFAM" id="SSF56801">
    <property type="entry name" value="Acetyl-CoA synthetase-like"/>
    <property type="match status" value="2"/>
</dbReference>
<dbReference type="Pfam" id="PF13193">
    <property type="entry name" value="AMP-binding_C"/>
    <property type="match status" value="1"/>
</dbReference>
<reference evidence="3" key="1">
    <citation type="submission" date="2014-07" db="EMBL/GenBank/DDBJ databases">
        <title>Identification of a novel salt tolerance gene in wild soybean by whole-genome sequencing.</title>
        <authorList>
            <person name="Lam H.-M."/>
            <person name="Qi X."/>
            <person name="Li M.-W."/>
            <person name="Liu X."/>
            <person name="Xie M."/>
            <person name="Ni M."/>
            <person name="Xu X."/>
        </authorList>
    </citation>
    <scope>NUCLEOTIDE SEQUENCE [LARGE SCALE GENOMIC DNA]</scope>
    <source>
        <tissue evidence="3">Root</tissue>
    </source>
</reference>
<accession>A0A0B2R460</accession>
<keyword evidence="3" id="KW-0436">Ligase</keyword>
<feature type="domain" description="AMP-dependent synthetase/ligase" evidence="1">
    <location>
        <begin position="4"/>
        <end position="157"/>
    </location>
</feature>
<gene>
    <name evidence="3" type="ORF">glysoja_049577</name>
</gene>
<dbReference type="GO" id="GO:0016020">
    <property type="term" value="C:membrane"/>
    <property type="evidence" value="ECO:0007669"/>
    <property type="project" value="TreeGrafter"/>
</dbReference>
<dbReference type="Proteomes" id="UP000053555">
    <property type="component" value="Unassembled WGS sequence"/>
</dbReference>
<dbReference type="PROSITE" id="PS00455">
    <property type="entry name" value="AMP_BINDING"/>
    <property type="match status" value="1"/>
</dbReference>
<sequence>MQGPGAANFIIDHAEVDFVFIEDKKVKELLNPECKSSKRLKDKLKLIRVTTMVCFISLTKEETAKATAIRIKPYSWHDFLHLGKEYPKSTFPPQAHDICAIMYTSGTSGDPKGVVLTNENVMALVRGMDLFTEQFEDKMIVDDVYLSFLPLAHILDCTIKWDIGEMLPNGVIKIIDMNKNLVKLSQGEYIALEHLENVYGVTPIVEDIWVYGNSFKSMLVAVVVPNEEVANKWAYSNGHIASFSKLYFLGQLKKYVLFELKLIVERNKVTSTDNEMMLLSM</sequence>
<dbReference type="InterPro" id="IPR000873">
    <property type="entry name" value="AMP-dep_synth/lig_dom"/>
</dbReference>
<dbReference type="GO" id="GO:0004467">
    <property type="term" value="F:long-chain fatty acid-CoA ligase activity"/>
    <property type="evidence" value="ECO:0007669"/>
    <property type="project" value="UniProtKB-EC"/>
</dbReference>
<dbReference type="GO" id="GO:0010025">
    <property type="term" value="P:wax biosynthetic process"/>
    <property type="evidence" value="ECO:0007669"/>
    <property type="project" value="TreeGrafter"/>
</dbReference>
<dbReference type="InterPro" id="IPR042099">
    <property type="entry name" value="ANL_N_sf"/>
</dbReference>
<evidence type="ECO:0000259" key="1">
    <source>
        <dbReference type="Pfam" id="PF00501"/>
    </source>
</evidence>
<evidence type="ECO:0000259" key="2">
    <source>
        <dbReference type="Pfam" id="PF13193"/>
    </source>
</evidence>
<name>A0A0B2R460_GLYSO</name>
<dbReference type="EMBL" id="KN652258">
    <property type="protein sequence ID" value="KHN28996.1"/>
    <property type="molecule type" value="Genomic_DNA"/>
</dbReference>
<dbReference type="GO" id="GO:0005783">
    <property type="term" value="C:endoplasmic reticulum"/>
    <property type="evidence" value="ECO:0007669"/>
    <property type="project" value="TreeGrafter"/>
</dbReference>
<dbReference type="InterPro" id="IPR020845">
    <property type="entry name" value="AMP-binding_CS"/>
</dbReference>
<feature type="domain" description="AMP-binding enzyme C-terminal" evidence="2">
    <location>
        <begin position="195"/>
        <end position="254"/>
    </location>
</feature>
<dbReference type="AlphaFoldDB" id="A0A0B2R460"/>
<dbReference type="Gene3D" id="3.40.50.12780">
    <property type="entry name" value="N-terminal domain of ligase-like"/>
    <property type="match status" value="1"/>
</dbReference>
<dbReference type="GO" id="GO:0010143">
    <property type="term" value="P:cutin biosynthetic process"/>
    <property type="evidence" value="ECO:0007669"/>
    <property type="project" value="TreeGrafter"/>
</dbReference>
<dbReference type="InterPro" id="IPR025110">
    <property type="entry name" value="AMP-bd_C"/>
</dbReference>
<dbReference type="PANTHER" id="PTHR43272">
    <property type="entry name" value="LONG-CHAIN-FATTY-ACID--COA LIGASE"/>
    <property type="match status" value="1"/>
</dbReference>
<organism evidence="3">
    <name type="scientific">Glycine soja</name>
    <name type="common">Wild soybean</name>
    <dbReference type="NCBI Taxonomy" id="3848"/>
    <lineage>
        <taxon>Eukaryota</taxon>
        <taxon>Viridiplantae</taxon>
        <taxon>Streptophyta</taxon>
        <taxon>Embryophyta</taxon>
        <taxon>Tracheophyta</taxon>
        <taxon>Spermatophyta</taxon>
        <taxon>Magnoliopsida</taxon>
        <taxon>eudicotyledons</taxon>
        <taxon>Gunneridae</taxon>
        <taxon>Pentapetalae</taxon>
        <taxon>rosids</taxon>
        <taxon>fabids</taxon>
        <taxon>Fabales</taxon>
        <taxon>Fabaceae</taxon>
        <taxon>Papilionoideae</taxon>
        <taxon>50 kb inversion clade</taxon>
        <taxon>NPAAA clade</taxon>
        <taxon>indigoferoid/millettioid clade</taxon>
        <taxon>Phaseoleae</taxon>
        <taxon>Glycine</taxon>
        <taxon>Glycine subgen. Soja</taxon>
    </lineage>
</organism>